<dbReference type="OrthoDB" id="78067at2157"/>
<comment type="caution">
    <text evidence="1">The sequence shown here is derived from an EMBL/GenBank/DDBJ whole genome shotgun (WGS) entry which is preliminary data.</text>
</comment>
<dbReference type="AlphaFoldDB" id="A0A166DZF5"/>
<dbReference type="STRING" id="55758.MBFIL_05580"/>
<keyword evidence="2" id="KW-1185">Reference proteome</keyword>
<name>A0A166DZF5_9EURY</name>
<protein>
    <recommendedName>
        <fullName evidence="3">DUF4411 domain-containing protein</fullName>
    </recommendedName>
</protein>
<organism evidence="1 2">
    <name type="scientific">Methanobrevibacter filiformis</name>
    <dbReference type="NCBI Taxonomy" id="55758"/>
    <lineage>
        <taxon>Archaea</taxon>
        <taxon>Methanobacteriati</taxon>
        <taxon>Methanobacteriota</taxon>
        <taxon>Methanomada group</taxon>
        <taxon>Methanobacteria</taxon>
        <taxon>Methanobacteriales</taxon>
        <taxon>Methanobacteriaceae</taxon>
        <taxon>Methanobrevibacter</taxon>
    </lineage>
</organism>
<proteinExistence type="predicted"/>
<sequence>MKYVVDTSTILAGSQYETYEKEFFPNHWGNFNKLIQEEIIVSTPAVQKEIYARDDKFTTWAKENKNMFIPLSQEVIERGNELSKRFPLWYKTGENKKHWADPEIIAFAKINNIILVTQENWNSESTKEEKYKIPTICEKIGAKCHIKDNFHENVKVKGFQCIDLLELIKREELHNITF</sequence>
<evidence type="ECO:0000313" key="1">
    <source>
        <dbReference type="EMBL" id="KZX16114.1"/>
    </source>
</evidence>
<dbReference type="Pfam" id="PF14367">
    <property type="entry name" value="DUF4411"/>
    <property type="match status" value="1"/>
</dbReference>
<accession>A0A166DZF5</accession>
<evidence type="ECO:0008006" key="3">
    <source>
        <dbReference type="Google" id="ProtNLM"/>
    </source>
</evidence>
<dbReference type="RefSeq" id="WP_066971298.1">
    <property type="nucleotide sequence ID" value="NZ_LWMT01000077.1"/>
</dbReference>
<reference evidence="1 2" key="1">
    <citation type="submission" date="2016-04" db="EMBL/GenBank/DDBJ databases">
        <title>Genome sequence of Methanobrevibacter filiformis DSM 11501.</title>
        <authorList>
            <person name="Poehlein A."/>
            <person name="Seedorf H."/>
            <person name="Daniel R."/>
        </authorList>
    </citation>
    <scope>NUCLEOTIDE SEQUENCE [LARGE SCALE GENOMIC DNA]</scope>
    <source>
        <strain evidence="1 2">DSM 11501</strain>
    </source>
</reference>
<gene>
    <name evidence="1" type="ORF">MBFIL_05580</name>
</gene>
<dbReference type="Proteomes" id="UP000077066">
    <property type="component" value="Unassembled WGS sequence"/>
</dbReference>
<dbReference type="InterPro" id="IPR016541">
    <property type="entry name" value="UCP008505"/>
</dbReference>
<dbReference type="EMBL" id="LWMT01000077">
    <property type="protein sequence ID" value="KZX16114.1"/>
    <property type="molecule type" value="Genomic_DNA"/>
</dbReference>
<evidence type="ECO:0000313" key="2">
    <source>
        <dbReference type="Proteomes" id="UP000077066"/>
    </source>
</evidence>
<dbReference type="PATRIC" id="fig|55758.3.peg.623"/>